<dbReference type="GO" id="GO:0005737">
    <property type="term" value="C:cytoplasm"/>
    <property type="evidence" value="ECO:0007669"/>
    <property type="project" value="TreeGrafter"/>
</dbReference>
<dbReference type="CDD" id="cd11288">
    <property type="entry name" value="gelsolin_S5_like"/>
    <property type="match status" value="1"/>
</dbReference>
<dbReference type="Pfam" id="PF00626">
    <property type="entry name" value="Gelsolin"/>
    <property type="match status" value="4"/>
</dbReference>
<feature type="region of interest" description="Disordered" evidence="5">
    <location>
        <begin position="1"/>
        <end position="29"/>
    </location>
</feature>
<dbReference type="FunFam" id="3.40.20.10:FF:000005">
    <property type="entry name" value="Gelsolin"/>
    <property type="match status" value="1"/>
</dbReference>
<organism evidence="7 8">
    <name type="scientific">Amphibalanus amphitrite</name>
    <name type="common">Striped barnacle</name>
    <name type="synonym">Balanus amphitrite</name>
    <dbReference type="NCBI Taxonomy" id="1232801"/>
    <lineage>
        <taxon>Eukaryota</taxon>
        <taxon>Metazoa</taxon>
        <taxon>Ecdysozoa</taxon>
        <taxon>Arthropoda</taxon>
        <taxon>Crustacea</taxon>
        <taxon>Multicrustacea</taxon>
        <taxon>Cirripedia</taxon>
        <taxon>Thoracica</taxon>
        <taxon>Thoracicalcarea</taxon>
        <taxon>Balanomorpha</taxon>
        <taxon>Balanoidea</taxon>
        <taxon>Balanidae</taxon>
        <taxon>Amphibalaninae</taxon>
        <taxon>Amphibalanus</taxon>
    </lineage>
</organism>
<dbReference type="InterPro" id="IPR007122">
    <property type="entry name" value="Villin/Gelsolin"/>
</dbReference>
<dbReference type="SMART" id="SM00262">
    <property type="entry name" value="GEL"/>
    <property type="match status" value="4"/>
</dbReference>
<keyword evidence="3" id="KW-0677">Repeat</keyword>
<reference evidence="7 8" key="1">
    <citation type="submission" date="2019-07" db="EMBL/GenBank/DDBJ databases">
        <title>Draft genome assembly of a fouling barnacle, Amphibalanus amphitrite (Darwin, 1854): The first reference genome for Thecostraca.</title>
        <authorList>
            <person name="Kim W."/>
        </authorList>
    </citation>
    <scope>NUCLEOTIDE SEQUENCE [LARGE SCALE GENOMIC DNA]</scope>
    <source>
        <strain evidence="7">SNU_AA5</strain>
        <tissue evidence="7">Soma without cirri and trophi</tissue>
    </source>
</reference>
<dbReference type="EMBL" id="VIIS01001883">
    <property type="protein sequence ID" value="KAF0291409.1"/>
    <property type="molecule type" value="Genomic_DNA"/>
</dbReference>
<dbReference type="PANTHER" id="PTHR11977">
    <property type="entry name" value="VILLIN"/>
    <property type="match status" value="1"/>
</dbReference>
<dbReference type="GO" id="GO:0051014">
    <property type="term" value="P:actin filament severing"/>
    <property type="evidence" value="ECO:0007669"/>
    <property type="project" value="TreeGrafter"/>
</dbReference>
<dbReference type="GO" id="GO:0051016">
    <property type="term" value="P:barbed-end actin filament capping"/>
    <property type="evidence" value="ECO:0007669"/>
    <property type="project" value="TreeGrafter"/>
</dbReference>
<protein>
    <submittedName>
        <fullName evidence="7">Gelsolin, cytoplasmic</fullName>
    </submittedName>
</protein>
<dbReference type="CDD" id="cd11293">
    <property type="entry name" value="gelsolin_S4_like"/>
    <property type="match status" value="1"/>
</dbReference>
<dbReference type="PRINTS" id="PR00597">
    <property type="entry name" value="GELSOLIN"/>
</dbReference>
<dbReference type="GO" id="GO:0015629">
    <property type="term" value="C:actin cytoskeleton"/>
    <property type="evidence" value="ECO:0007669"/>
    <property type="project" value="TreeGrafter"/>
</dbReference>
<dbReference type="InterPro" id="IPR029006">
    <property type="entry name" value="ADF-H/Gelsolin-like_dom_sf"/>
</dbReference>
<dbReference type="GO" id="GO:0008154">
    <property type="term" value="P:actin polymerization or depolymerization"/>
    <property type="evidence" value="ECO:0007669"/>
    <property type="project" value="TreeGrafter"/>
</dbReference>
<feature type="domain" description="Gelsolin-like" evidence="6">
    <location>
        <begin position="50"/>
        <end position="93"/>
    </location>
</feature>
<dbReference type="FunFam" id="3.40.20.10:FF:000001">
    <property type="entry name" value="Gelsolin"/>
    <property type="match status" value="1"/>
</dbReference>
<evidence type="ECO:0000256" key="2">
    <source>
        <dbReference type="ARBA" id="ARBA00022467"/>
    </source>
</evidence>
<name>A0A6A4VE53_AMPAM</name>
<evidence type="ECO:0000256" key="3">
    <source>
        <dbReference type="ARBA" id="ARBA00022737"/>
    </source>
</evidence>
<accession>A0A6A4VE53</accession>
<dbReference type="Proteomes" id="UP000440578">
    <property type="component" value="Unassembled WGS sequence"/>
</dbReference>
<feature type="domain" description="Gelsolin-like" evidence="6">
    <location>
        <begin position="305"/>
        <end position="372"/>
    </location>
</feature>
<dbReference type="GO" id="GO:0005546">
    <property type="term" value="F:phosphatidylinositol-4,5-bisphosphate binding"/>
    <property type="evidence" value="ECO:0007669"/>
    <property type="project" value="TreeGrafter"/>
</dbReference>
<comment type="caution">
    <text evidence="7">The sequence shown here is derived from an EMBL/GenBank/DDBJ whole genome shotgun (WGS) entry which is preliminary data.</text>
</comment>
<dbReference type="GO" id="GO:0051015">
    <property type="term" value="F:actin filament binding"/>
    <property type="evidence" value="ECO:0007669"/>
    <property type="project" value="InterPro"/>
</dbReference>
<dbReference type="PANTHER" id="PTHR11977:SF123">
    <property type="entry name" value="GELSOLIN"/>
    <property type="match status" value="1"/>
</dbReference>
<dbReference type="SUPFAM" id="SSF55753">
    <property type="entry name" value="Actin depolymerizing proteins"/>
    <property type="match status" value="4"/>
</dbReference>
<sequence>MLGGGSNEDVPPESTSDDDVDHERQQKRSVTLYKVSDEKNGTVHIEEIAKKPLMQEMLKTEDCFILDTGAAGFFVWIGRGSTKAEKAAAYGSAPTMEDAEPAVFKQYFSRWVDDDAQVGLGRIYSREQIAESVPVSVHLESRPPKQRRHLVQKSFGCALGFMPDDGSGQVEIFRIENFEPVLVPKETYGMFFGGDSYLLKYTYQKFNRDHYVIYFWQGNQSSQDERAAAALHAVKMDDGLCGRAVQVRVVQGREPRHFLTLFKGKMIVFMGGHASGFKNIHDHDTYDVDGTRLFHVCGTSEVDTRAVQVPEETKSLNDDDVFVLETPKQTFIWYGKECCDEERAMADNVASLVSPGRSPVKINQGGEPAEFWSALSGDPSEVQQVTEPTAPPLEKKLIHCFENVAGEFIVEEVEGFEQDDLNEDDVMIVDTGDEVYCWIGKDASRQEKEKTFQYATKYVKSDMTIREDTTVIRVPEAREPPSFKALFPSWDDNMFEVTSDGSARGPLPRACKRQEGKMG</sequence>
<feature type="domain" description="Gelsolin-like" evidence="6">
    <location>
        <begin position="178"/>
        <end position="259"/>
    </location>
</feature>
<keyword evidence="8" id="KW-1185">Reference proteome</keyword>
<dbReference type="Gene3D" id="3.40.20.10">
    <property type="entry name" value="Severin"/>
    <property type="match status" value="4"/>
</dbReference>
<evidence type="ECO:0000313" key="7">
    <source>
        <dbReference type="EMBL" id="KAF0291409.1"/>
    </source>
</evidence>
<gene>
    <name evidence="7" type="primary">GELS_1</name>
    <name evidence="7" type="ORF">FJT64_010477</name>
</gene>
<comment type="similarity">
    <text evidence="1">Belongs to the villin/gelsolin family.</text>
</comment>
<evidence type="ECO:0000256" key="5">
    <source>
        <dbReference type="SAM" id="MobiDB-lite"/>
    </source>
</evidence>
<proteinExistence type="inferred from homology"/>
<dbReference type="InterPro" id="IPR007123">
    <property type="entry name" value="Gelsolin-like_dom"/>
</dbReference>
<evidence type="ECO:0000313" key="8">
    <source>
        <dbReference type="Proteomes" id="UP000440578"/>
    </source>
</evidence>
<keyword evidence="2" id="KW-0117">Actin capping</keyword>
<dbReference type="OrthoDB" id="6375767at2759"/>
<evidence type="ECO:0000259" key="6">
    <source>
        <dbReference type="Pfam" id="PF00626"/>
    </source>
</evidence>
<feature type="domain" description="Gelsolin-like" evidence="6">
    <location>
        <begin position="409"/>
        <end position="484"/>
    </location>
</feature>
<evidence type="ECO:0000256" key="1">
    <source>
        <dbReference type="ARBA" id="ARBA00008418"/>
    </source>
</evidence>
<feature type="region of interest" description="Disordered" evidence="5">
    <location>
        <begin position="498"/>
        <end position="519"/>
    </location>
</feature>
<evidence type="ECO:0000256" key="4">
    <source>
        <dbReference type="ARBA" id="ARBA00023203"/>
    </source>
</evidence>
<keyword evidence="4" id="KW-0009">Actin-binding</keyword>
<dbReference type="AlphaFoldDB" id="A0A6A4VE53"/>